<reference evidence="2" key="1">
    <citation type="submission" date="2014-11" db="EMBL/GenBank/DDBJ databases">
        <authorList>
            <person name="Malar M.C."/>
            <person name="Sen D."/>
            <person name="Tripathy S."/>
        </authorList>
    </citation>
    <scope>NUCLEOTIDE SEQUENCE</scope>
    <source>
        <strain evidence="2">BDU141951</strain>
    </source>
</reference>
<accession>A0A0C1YLJ3</accession>
<evidence type="ECO:0000313" key="2">
    <source>
        <dbReference type="EMBL" id="NEV66790.1"/>
    </source>
</evidence>
<feature type="compositionally biased region" description="Basic residues" evidence="1">
    <location>
        <begin position="27"/>
        <end position="40"/>
    </location>
</feature>
<reference evidence="2" key="3">
    <citation type="submission" date="2020-02" db="EMBL/GenBank/DDBJ databases">
        <authorList>
            <person name="Sarangi A.N."/>
            <person name="Ghosh S."/>
            <person name="Mukherjee M."/>
            <person name="Tripathy S."/>
        </authorList>
    </citation>
    <scope>NUCLEOTIDE SEQUENCE</scope>
    <source>
        <strain evidence="2">BDU141951</strain>
    </source>
</reference>
<protein>
    <submittedName>
        <fullName evidence="2">Uncharacterized protein</fullName>
    </submittedName>
</protein>
<name>A0A0C1YLJ3_9CYAN</name>
<reference evidence="2" key="2">
    <citation type="journal article" date="2015" name="Genome Announc.">
        <title>Draft Genome Sequence of Filamentous Marine Cyanobacterium Lyngbya confervoides Strain BDU141951.</title>
        <authorList>
            <person name="Chandrababunaidu M.M."/>
            <person name="Sen D."/>
            <person name="Tripathy S."/>
        </authorList>
    </citation>
    <scope>NUCLEOTIDE SEQUENCE</scope>
    <source>
        <strain evidence="2">BDU141951</strain>
    </source>
</reference>
<dbReference type="AlphaFoldDB" id="A0A0C1YLJ3"/>
<organism evidence="2">
    <name type="scientific">Lyngbya confervoides BDU141951</name>
    <dbReference type="NCBI Taxonomy" id="1574623"/>
    <lineage>
        <taxon>Bacteria</taxon>
        <taxon>Bacillati</taxon>
        <taxon>Cyanobacteriota</taxon>
        <taxon>Cyanophyceae</taxon>
        <taxon>Oscillatoriophycideae</taxon>
        <taxon>Oscillatoriales</taxon>
        <taxon>Microcoleaceae</taxon>
        <taxon>Lyngbya</taxon>
    </lineage>
</organism>
<feature type="compositionally biased region" description="Basic and acidic residues" evidence="1">
    <location>
        <begin position="1"/>
        <end position="18"/>
    </location>
</feature>
<dbReference type="EMBL" id="JTHE02000003">
    <property type="protein sequence ID" value="NEV66790.1"/>
    <property type="molecule type" value="Genomic_DNA"/>
</dbReference>
<sequence length="68" mass="8245">MTTLKRWESPRRRGRNDNGRAATARQRQLRKRQQRLRQRLKSSNTLQHPAREVNHLSFLMPTDFFTQN</sequence>
<proteinExistence type="predicted"/>
<comment type="caution">
    <text evidence="2">The sequence shown here is derived from an EMBL/GenBank/DDBJ whole genome shotgun (WGS) entry which is preliminary data.</text>
</comment>
<gene>
    <name evidence="2" type="ORF">QQ91_006635</name>
</gene>
<feature type="region of interest" description="Disordered" evidence="1">
    <location>
        <begin position="1"/>
        <end position="68"/>
    </location>
</feature>
<evidence type="ECO:0000256" key="1">
    <source>
        <dbReference type="SAM" id="MobiDB-lite"/>
    </source>
</evidence>